<keyword evidence="5" id="KW-0255">Endonuclease</keyword>
<keyword evidence="2" id="KW-0680">Restriction system</keyword>
<feature type="domain" description="Type I restriction modification DNA specificity" evidence="4">
    <location>
        <begin position="89"/>
        <end position="202"/>
    </location>
</feature>
<organism evidence="5 6">
    <name type="scientific">Photobacterium damselae subsp. damselae</name>
    <name type="common">Listonella damsela</name>
    <dbReference type="NCBI Taxonomy" id="85581"/>
    <lineage>
        <taxon>Bacteria</taxon>
        <taxon>Pseudomonadati</taxon>
        <taxon>Pseudomonadota</taxon>
        <taxon>Gammaproteobacteria</taxon>
        <taxon>Vibrionales</taxon>
        <taxon>Vibrionaceae</taxon>
        <taxon>Photobacterium</taxon>
    </lineage>
</organism>
<evidence type="ECO:0000313" key="5">
    <source>
        <dbReference type="EMBL" id="NVO99814.1"/>
    </source>
</evidence>
<dbReference type="AlphaFoldDB" id="A0A850QV09"/>
<keyword evidence="5" id="KW-0378">Hydrolase</keyword>
<evidence type="ECO:0000256" key="2">
    <source>
        <dbReference type="ARBA" id="ARBA00022747"/>
    </source>
</evidence>
<name>A0A850QV09_PHODD</name>
<dbReference type="EMBL" id="JABXOR010000395">
    <property type="protein sequence ID" value="NVO99814.1"/>
    <property type="molecule type" value="Genomic_DNA"/>
</dbReference>
<dbReference type="Gene3D" id="1.10.287.1120">
    <property type="entry name" value="Bipartite methylase S protein"/>
    <property type="match status" value="1"/>
</dbReference>
<feature type="domain" description="Type I restriction modification DNA specificity" evidence="4">
    <location>
        <begin position="238"/>
        <end position="413"/>
    </location>
</feature>
<dbReference type="InterPro" id="IPR044946">
    <property type="entry name" value="Restrct_endonuc_typeI_TRD_sf"/>
</dbReference>
<evidence type="ECO:0000256" key="3">
    <source>
        <dbReference type="ARBA" id="ARBA00023125"/>
    </source>
</evidence>
<dbReference type="PANTHER" id="PTHR43140:SF1">
    <property type="entry name" value="TYPE I RESTRICTION ENZYME ECOKI SPECIFICITY SUBUNIT"/>
    <property type="match status" value="1"/>
</dbReference>
<reference evidence="5 6" key="1">
    <citation type="submission" date="2020-06" db="EMBL/GenBank/DDBJ databases">
        <title>Photobacterium damselae subsp. damselae comparative genomics.</title>
        <authorList>
            <person name="Osorio C.R."/>
        </authorList>
    </citation>
    <scope>NUCLEOTIDE SEQUENCE [LARGE SCALE GENOMIC DNA]</scope>
    <source>
        <strain evidence="5 6">TW250/03</strain>
    </source>
</reference>
<dbReference type="SUPFAM" id="SSF116734">
    <property type="entry name" value="DNA methylase specificity domain"/>
    <property type="match status" value="2"/>
</dbReference>
<protein>
    <submittedName>
        <fullName evidence="5">Restriction endonuclease subunit S</fullName>
    </submittedName>
</protein>
<comment type="similarity">
    <text evidence="1">Belongs to the type-I restriction system S methylase family.</text>
</comment>
<dbReference type="InterPro" id="IPR000055">
    <property type="entry name" value="Restrct_endonuc_typeI_TRD"/>
</dbReference>
<evidence type="ECO:0000256" key="1">
    <source>
        <dbReference type="ARBA" id="ARBA00010923"/>
    </source>
</evidence>
<dbReference type="GO" id="GO:0004519">
    <property type="term" value="F:endonuclease activity"/>
    <property type="evidence" value="ECO:0007669"/>
    <property type="project" value="UniProtKB-KW"/>
</dbReference>
<gene>
    <name evidence="5" type="ORF">HWA77_06270</name>
</gene>
<dbReference type="PANTHER" id="PTHR43140">
    <property type="entry name" value="TYPE-1 RESTRICTION ENZYME ECOKI SPECIFICITY PROTEIN"/>
    <property type="match status" value="1"/>
</dbReference>
<proteinExistence type="inferred from homology"/>
<dbReference type="GO" id="GO:0003677">
    <property type="term" value="F:DNA binding"/>
    <property type="evidence" value="ECO:0007669"/>
    <property type="project" value="UniProtKB-KW"/>
</dbReference>
<dbReference type="Proteomes" id="UP000533429">
    <property type="component" value="Unassembled WGS sequence"/>
</dbReference>
<evidence type="ECO:0000259" key="4">
    <source>
        <dbReference type="Pfam" id="PF01420"/>
    </source>
</evidence>
<accession>A0A850QV09</accession>
<dbReference type="Gene3D" id="3.90.220.20">
    <property type="entry name" value="DNA methylase specificity domains"/>
    <property type="match status" value="2"/>
</dbReference>
<dbReference type="GO" id="GO:0009307">
    <property type="term" value="P:DNA restriction-modification system"/>
    <property type="evidence" value="ECO:0007669"/>
    <property type="project" value="UniProtKB-KW"/>
</dbReference>
<comment type="caution">
    <text evidence="5">The sequence shown here is derived from an EMBL/GenBank/DDBJ whole genome shotgun (WGS) entry which is preliminary data.</text>
</comment>
<dbReference type="InterPro" id="IPR051212">
    <property type="entry name" value="Type-I_RE_S_subunit"/>
</dbReference>
<evidence type="ECO:0000313" key="6">
    <source>
        <dbReference type="Proteomes" id="UP000533429"/>
    </source>
</evidence>
<sequence length="455" mass="51047">MSKYQPYPEYKDSEIEWLGTIPSHWVRTNLKRYCQVTDGSHHSPKIESDGYPFVSVTDVGVNTINFSDAKRISPQNYERLVQEGCKPSVGDLLLTKDGTIGRACVVNDSMPDFVILSSLGLLTPTDKLLNNYLYYYLISGINVDQMNSMIHGSALKRMTISKIDELILLLPSNEEQAQIAAFLDHETAKIDTLIEKQQQLIELLKEKRQAVISHAVTKGLNPDAPMKDSGVEWLGEVPEHWGVVQAKYIADITRGAILRPVDDPRYFSDKGDWAYLNISDATKCDKYLYDSKLKLSPLGSTKSARVYPDNVIITASATIGKAFINKIKVCVHDGFIPFCNSKLDINYLYHYLSNPYLYAAMGKSNTQKNIYLDEVKNMAVTFPPQEEQEAIVLYLESIADKYVQLIKEAETAITLIQERRTALISAAVTGKIDVRNWVTPTTSGDTNEAQQEVIA</sequence>
<keyword evidence="3" id="KW-0238">DNA-binding</keyword>
<keyword evidence="5" id="KW-0540">Nuclease</keyword>
<dbReference type="Pfam" id="PF01420">
    <property type="entry name" value="Methylase_S"/>
    <property type="match status" value="2"/>
</dbReference>